<dbReference type="AlphaFoldDB" id="H8I8J6"/>
<dbReference type="Pfam" id="PF25390">
    <property type="entry name" value="WD40_RLD"/>
    <property type="match status" value="1"/>
</dbReference>
<dbReference type="InterPro" id="IPR011043">
    <property type="entry name" value="Gal_Oxase/kelch_b-propeller"/>
</dbReference>
<feature type="domain" description="RCC1-like" evidence="4">
    <location>
        <begin position="26"/>
        <end position="201"/>
    </location>
</feature>
<evidence type="ECO:0000313" key="6">
    <source>
        <dbReference type="Proteomes" id="UP000005233"/>
    </source>
</evidence>
<dbReference type="STRING" id="1041930.Mtc_0708"/>
<gene>
    <name evidence="5" type="ordered locus">Mtc_0708</name>
</gene>
<dbReference type="InterPro" id="IPR000408">
    <property type="entry name" value="Reg_chr_condens"/>
</dbReference>
<dbReference type="GO" id="GO:0005737">
    <property type="term" value="C:cytoplasm"/>
    <property type="evidence" value="ECO:0007669"/>
    <property type="project" value="TreeGrafter"/>
</dbReference>
<evidence type="ECO:0000313" key="5">
    <source>
        <dbReference type="EMBL" id="AFC99472.1"/>
    </source>
</evidence>
<dbReference type="Gene3D" id="2.130.10.30">
    <property type="entry name" value="Regulator of chromosome condensation 1/beta-lactamase-inhibitor protein II"/>
    <property type="match status" value="2"/>
</dbReference>
<keyword evidence="3" id="KW-0812">Transmembrane</keyword>
<dbReference type="eggNOG" id="arCOG11012">
    <property type="taxonomic scope" value="Archaea"/>
</dbReference>
<dbReference type="InterPro" id="IPR058923">
    <property type="entry name" value="RCC1-like_dom"/>
</dbReference>
<dbReference type="InterPro" id="IPR009091">
    <property type="entry name" value="RCC1/BLIP-II"/>
</dbReference>
<dbReference type="Proteomes" id="UP000005233">
    <property type="component" value="Chromosome"/>
</dbReference>
<evidence type="ECO:0000256" key="1">
    <source>
        <dbReference type="ARBA" id="ARBA00022658"/>
    </source>
</evidence>
<protein>
    <submittedName>
        <fullName evidence="5">Alpha-tubulin suppressor and related RCC1 domain-containing protein</fullName>
    </submittedName>
</protein>
<dbReference type="KEGG" id="mez:Mtc_0708"/>
<dbReference type="PROSITE" id="PS00626">
    <property type="entry name" value="RCC1_2"/>
    <property type="match status" value="1"/>
</dbReference>
<dbReference type="PANTHER" id="PTHR45982">
    <property type="entry name" value="REGULATOR OF CHROMOSOME CONDENSATION"/>
    <property type="match status" value="1"/>
</dbReference>
<evidence type="ECO:0000256" key="2">
    <source>
        <dbReference type="ARBA" id="ARBA00022737"/>
    </source>
</evidence>
<dbReference type="SUPFAM" id="SSF50985">
    <property type="entry name" value="RCC1/BLIP-II"/>
    <property type="match status" value="1"/>
</dbReference>
<dbReference type="PROSITE" id="PS50012">
    <property type="entry name" value="RCC1_3"/>
    <property type="match status" value="6"/>
</dbReference>
<dbReference type="InterPro" id="IPR051553">
    <property type="entry name" value="Ran_GTPase-activating"/>
</dbReference>
<name>H8I8J6_METCZ</name>
<dbReference type="GeneID" id="11970603"/>
<accession>H8I8J6</accession>
<dbReference type="OrthoDB" id="113583at2157"/>
<evidence type="ECO:0000259" key="4">
    <source>
        <dbReference type="Pfam" id="PF25390"/>
    </source>
</evidence>
<dbReference type="HOGENOM" id="CLU_005210_8_1_2"/>
<dbReference type="Pfam" id="PF13540">
    <property type="entry name" value="RCC1_2"/>
    <property type="match status" value="1"/>
</dbReference>
<evidence type="ECO:0000256" key="3">
    <source>
        <dbReference type="SAM" id="Phobius"/>
    </source>
</evidence>
<dbReference type="RefSeq" id="WP_014405311.1">
    <property type="nucleotide sequence ID" value="NC_017034.1"/>
</dbReference>
<feature type="transmembrane region" description="Helical" evidence="3">
    <location>
        <begin position="438"/>
        <end position="458"/>
    </location>
</feature>
<reference evidence="5 6" key="1">
    <citation type="journal article" date="2012" name="J. Bacteriol.">
        <title>Complete genome sequence of a thermophilic methanogen, Methanocella conradii HZ254, isolated from Chinese rice field soil.</title>
        <authorList>
            <person name="Lu Z."/>
            <person name="Lu Y."/>
        </authorList>
    </citation>
    <scope>NUCLEOTIDE SEQUENCE [LARGE SCALE GENOMIC DNA]</scope>
    <source>
        <strain evidence="6">DSM 24694 / JCM 17849 / CGMCC 1.5162 / HZ254</strain>
    </source>
</reference>
<sequence length="461" mass="48299">MRKSCVFLLVLVMLQALAAPCYASSPSVISISAGASHCLALTSDGSVLAWGNNDHGQLGDGTTVSASTPVKAKGLTHVVAIAAGASHSLALKDDGTVWAWGDNYNGNLGDGTTEDRLTPVQVVGLTNVKAISAGIMTSFALKDDGTLWAWGANSRGDLGDGTLEDRLTPVQAKVPAKVVKIGHKGTFAVTDDGDVWAWGNNVIIVFGNDSICGMLGDNYGQVRPTPFRVEQPSSVKEITNGLEHVVFIKDDGTVWTWGLNDKGQLGNNAKIDDKTVTTTPVKALGINNVKDVSAGYYYSLALKDDGSVWKWGEDYYTIPNMLGVYSKLVSAPEQIGGLSGIIAISSGNYFYIALKNDGSVWGWGYNENGQLGSHASFVSAPVKIIGGSTQASTPTAYISPSASVSANPSTAAPTNTPIVPSSATPAYPVSASQNWLDLRLLGLIGLIIIVIGAAYVLFTRK</sequence>
<proteinExistence type="predicted"/>
<keyword evidence="3" id="KW-1133">Transmembrane helix</keyword>
<keyword evidence="3" id="KW-0472">Membrane</keyword>
<keyword evidence="6" id="KW-1185">Reference proteome</keyword>
<dbReference type="SUPFAM" id="SSF50965">
    <property type="entry name" value="Galactose oxidase, central domain"/>
    <property type="match status" value="1"/>
</dbReference>
<dbReference type="PRINTS" id="PR00633">
    <property type="entry name" value="RCCNDNSATION"/>
</dbReference>
<organism evidence="5 6">
    <name type="scientific">Methanocella conradii (strain DSM 24694 / JCM 17849 / CGMCC 1.5162 / HZ254)</name>
    <dbReference type="NCBI Taxonomy" id="1041930"/>
    <lineage>
        <taxon>Archaea</taxon>
        <taxon>Methanobacteriati</taxon>
        <taxon>Methanobacteriota</taxon>
        <taxon>Stenosarchaea group</taxon>
        <taxon>Methanomicrobia</taxon>
        <taxon>Methanocellales</taxon>
        <taxon>Methanocellaceae</taxon>
        <taxon>Methanocella</taxon>
    </lineage>
</organism>
<dbReference type="PANTHER" id="PTHR45982:SF1">
    <property type="entry name" value="REGULATOR OF CHROMOSOME CONDENSATION"/>
    <property type="match status" value="1"/>
</dbReference>
<dbReference type="EMBL" id="CP003243">
    <property type="protein sequence ID" value="AFC99472.1"/>
    <property type="molecule type" value="Genomic_DNA"/>
</dbReference>
<dbReference type="Pfam" id="PF00415">
    <property type="entry name" value="RCC1"/>
    <property type="match status" value="1"/>
</dbReference>
<keyword evidence="2" id="KW-0677">Repeat</keyword>
<keyword evidence="1" id="KW-0344">Guanine-nucleotide releasing factor</keyword>
<dbReference type="GO" id="GO:0005085">
    <property type="term" value="F:guanyl-nucleotide exchange factor activity"/>
    <property type="evidence" value="ECO:0007669"/>
    <property type="project" value="TreeGrafter"/>
</dbReference>